<feature type="compositionally biased region" description="Low complexity" evidence="1">
    <location>
        <begin position="78"/>
        <end position="94"/>
    </location>
</feature>
<protein>
    <submittedName>
        <fullName evidence="2">Uncharacterized protein</fullName>
    </submittedName>
</protein>
<reference evidence="2 3" key="1">
    <citation type="journal article" date="2019" name="Nat. Ecol. Evol.">
        <title>Megaphylogeny resolves global patterns of mushroom evolution.</title>
        <authorList>
            <person name="Varga T."/>
            <person name="Krizsan K."/>
            <person name="Foldi C."/>
            <person name="Dima B."/>
            <person name="Sanchez-Garcia M."/>
            <person name="Sanchez-Ramirez S."/>
            <person name="Szollosi G.J."/>
            <person name="Szarkandi J.G."/>
            <person name="Papp V."/>
            <person name="Albert L."/>
            <person name="Andreopoulos W."/>
            <person name="Angelini C."/>
            <person name="Antonin V."/>
            <person name="Barry K.W."/>
            <person name="Bougher N.L."/>
            <person name="Buchanan P."/>
            <person name="Buyck B."/>
            <person name="Bense V."/>
            <person name="Catcheside P."/>
            <person name="Chovatia M."/>
            <person name="Cooper J."/>
            <person name="Damon W."/>
            <person name="Desjardin D."/>
            <person name="Finy P."/>
            <person name="Geml J."/>
            <person name="Haridas S."/>
            <person name="Hughes K."/>
            <person name="Justo A."/>
            <person name="Karasinski D."/>
            <person name="Kautmanova I."/>
            <person name="Kiss B."/>
            <person name="Kocsube S."/>
            <person name="Kotiranta H."/>
            <person name="LaButti K.M."/>
            <person name="Lechner B.E."/>
            <person name="Liimatainen K."/>
            <person name="Lipzen A."/>
            <person name="Lukacs Z."/>
            <person name="Mihaltcheva S."/>
            <person name="Morgado L.N."/>
            <person name="Niskanen T."/>
            <person name="Noordeloos M.E."/>
            <person name="Ohm R.A."/>
            <person name="Ortiz-Santana B."/>
            <person name="Ovrebo C."/>
            <person name="Racz N."/>
            <person name="Riley R."/>
            <person name="Savchenko A."/>
            <person name="Shiryaev A."/>
            <person name="Soop K."/>
            <person name="Spirin V."/>
            <person name="Szebenyi C."/>
            <person name="Tomsovsky M."/>
            <person name="Tulloss R.E."/>
            <person name="Uehling J."/>
            <person name="Grigoriev I.V."/>
            <person name="Vagvolgyi C."/>
            <person name="Papp T."/>
            <person name="Martin F.M."/>
            <person name="Miettinen O."/>
            <person name="Hibbett D.S."/>
            <person name="Nagy L.G."/>
        </authorList>
    </citation>
    <scope>NUCLEOTIDE SEQUENCE [LARGE SCALE GENOMIC DNA]</scope>
    <source>
        <strain evidence="2 3">OMC1185</strain>
    </source>
</reference>
<sequence>MPRPARRELNLIERTASGRPQRRRQAPARLTYDARGHPASSPSAMGNTNVETGNHIDTGAGEINSTVDSDSVSGTENTPAGSTATAGAALPSPGEDGGAHSTTDEGAHSTSDEEVAPLRPSEDQDLGAFLRELRNVDEEYRTSEPSDPRPDPICTYMIEDQAEFTFEKLQAWVHDLHDSFQHFFIPAALPLCDAISMPSHEPLADEGAAAPSSGSAILVFLVIRDEHSDRIVEHLDLPGTPFIREVVNAMADSGGRMARVLDKWGDQGWFSTASALLSIRGESLGAIPPTSGFHEIGSFQSVMNGDLSYKLHRIPQYHPEVFSLTQAHGQGPVFFLILSRKSFHDTSPSGLSTSHARDSVDVEPTDQNIAVTTAPDTIVNTGSAASAIVVAAPSPSKLGIPALQTLTPEIDIAPSASMPGPGGQPEGR</sequence>
<dbReference type="Proteomes" id="UP000305948">
    <property type="component" value="Unassembled WGS sequence"/>
</dbReference>
<feature type="region of interest" description="Disordered" evidence="1">
    <location>
        <begin position="1"/>
        <end position="124"/>
    </location>
</feature>
<evidence type="ECO:0000313" key="3">
    <source>
        <dbReference type="Proteomes" id="UP000305948"/>
    </source>
</evidence>
<evidence type="ECO:0000256" key="1">
    <source>
        <dbReference type="SAM" id="MobiDB-lite"/>
    </source>
</evidence>
<evidence type="ECO:0000313" key="2">
    <source>
        <dbReference type="EMBL" id="TFK45458.1"/>
    </source>
</evidence>
<dbReference type="AlphaFoldDB" id="A0A5C3MN44"/>
<feature type="compositionally biased region" description="Basic and acidic residues" evidence="1">
    <location>
        <begin position="1"/>
        <end position="11"/>
    </location>
</feature>
<feature type="compositionally biased region" description="Polar residues" evidence="1">
    <location>
        <begin position="63"/>
        <end position="77"/>
    </location>
</feature>
<feature type="non-terminal residue" evidence="2">
    <location>
        <position position="428"/>
    </location>
</feature>
<keyword evidence="3" id="KW-1185">Reference proteome</keyword>
<feature type="compositionally biased region" description="Polar residues" evidence="1">
    <location>
        <begin position="40"/>
        <end position="52"/>
    </location>
</feature>
<accession>A0A5C3MN44</accession>
<proteinExistence type="predicted"/>
<dbReference type="EMBL" id="ML213543">
    <property type="protein sequence ID" value="TFK45458.1"/>
    <property type="molecule type" value="Genomic_DNA"/>
</dbReference>
<organism evidence="2 3">
    <name type="scientific">Heliocybe sulcata</name>
    <dbReference type="NCBI Taxonomy" id="5364"/>
    <lineage>
        <taxon>Eukaryota</taxon>
        <taxon>Fungi</taxon>
        <taxon>Dikarya</taxon>
        <taxon>Basidiomycota</taxon>
        <taxon>Agaricomycotina</taxon>
        <taxon>Agaricomycetes</taxon>
        <taxon>Gloeophyllales</taxon>
        <taxon>Gloeophyllaceae</taxon>
        <taxon>Heliocybe</taxon>
    </lineage>
</organism>
<name>A0A5C3MN44_9AGAM</name>
<feature type="compositionally biased region" description="Basic and acidic residues" evidence="1">
    <location>
        <begin position="102"/>
        <end position="111"/>
    </location>
</feature>
<gene>
    <name evidence="2" type="ORF">OE88DRAFT_1740315</name>
</gene>